<keyword evidence="2" id="KW-1185">Reference proteome</keyword>
<reference evidence="1" key="1">
    <citation type="submission" date="2009-02" db="EMBL/GenBank/DDBJ databases">
        <title>The Genome Sequence of Ajellomyces capsulatus strain G186AR.</title>
        <authorList>
            <consortium name="The Broad Institute Genome Sequencing Platform"/>
            <person name="Champion M."/>
            <person name="Cuomo C."/>
            <person name="Ma L.-J."/>
            <person name="Henn M.R."/>
            <person name="Sil A."/>
            <person name="Goldman B."/>
            <person name="Young S.K."/>
            <person name="Kodira C.D."/>
            <person name="Zeng Q."/>
            <person name="Koehrsen M."/>
            <person name="Alvarado L."/>
            <person name="Berlin A."/>
            <person name="Borenstein D."/>
            <person name="Chen Z."/>
            <person name="Engels R."/>
            <person name="Freedman E."/>
            <person name="Gellesch M."/>
            <person name="Goldberg J."/>
            <person name="Griggs A."/>
            <person name="Gujja S."/>
            <person name="Heiman D."/>
            <person name="Hepburn T."/>
            <person name="Howarth C."/>
            <person name="Jen D."/>
            <person name="Larson L."/>
            <person name="Lewis B."/>
            <person name="Mehta T."/>
            <person name="Park D."/>
            <person name="Pearson M."/>
            <person name="Roberts A."/>
            <person name="Saif S."/>
            <person name="Shea T."/>
            <person name="Shenoy N."/>
            <person name="Sisk P."/>
            <person name="Stolte C."/>
            <person name="Sykes S."/>
            <person name="Walk T."/>
            <person name="White J."/>
            <person name="Yandava C."/>
            <person name="Klein B."/>
            <person name="McEwen J.G."/>
            <person name="Puccia R."/>
            <person name="Goldman G.H."/>
            <person name="Felipe M.S."/>
            <person name="Nino-Vega G."/>
            <person name="San-Blas G."/>
            <person name="Taylor J."/>
            <person name="Mendoza L."/>
            <person name="Galagan J."/>
            <person name="Nusbaum C."/>
            <person name="Birren B."/>
        </authorList>
    </citation>
    <scope>NUCLEOTIDE SEQUENCE</scope>
    <source>
        <strain evidence="1">G186AR</strain>
    </source>
</reference>
<dbReference type="HOGENOM" id="CLU_1331611_0_0_1"/>
<dbReference type="InParanoid" id="C0NY39"/>
<evidence type="ECO:0000313" key="1">
    <source>
        <dbReference type="EMBL" id="EEH03707.1"/>
    </source>
</evidence>
<gene>
    <name evidence="1" type="ORF">HCBG_07833</name>
</gene>
<accession>C0NY39</accession>
<dbReference type="EMBL" id="GG663376">
    <property type="protein sequence ID" value="EEH03707.1"/>
    <property type="molecule type" value="Genomic_DNA"/>
</dbReference>
<dbReference type="Proteomes" id="UP000001631">
    <property type="component" value="Unassembled WGS sequence"/>
</dbReference>
<name>C0NY39_AJECG</name>
<evidence type="ECO:0000313" key="2">
    <source>
        <dbReference type="Proteomes" id="UP000001631"/>
    </source>
</evidence>
<proteinExistence type="predicted"/>
<dbReference type="AlphaFoldDB" id="C0NY39"/>
<dbReference type="RefSeq" id="XP_045284188.1">
    <property type="nucleotide sequence ID" value="XM_045434882.1"/>
</dbReference>
<organism evidence="1 2">
    <name type="scientific">Ajellomyces capsulatus (strain G186AR / H82 / ATCC MYA-2454 / RMSCC 2432)</name>
    <name type="common">Darling's disease fungus</name>
    <name type="synonym">Histoplasma capsulatum</name>
    <dbReference type="NCBI Taxonomy" id="447093"/>
    <lineage>
        <taxon>Eukaryota</taxon>
        <taxon>Fungi</taxon>
        <taxon>Dikarya</taxon>
        <taxon>Ascomycota</taxon>
        <taxon>Pezizomycotina</taxon>
        <taxon>Eurotiomycetes</taxon>
        <taxon>Eurotiomycetidae</taxon>
        <taxon>Onygenales</taxon>
        <taxon>Ajellomycetaceae</taxon>
        <taxon>Histoplasma</taxon>
    </lineage>
</organism>
<sequence length="206" mass="22933">MGSMMECPSSVLFPVAYRLLVIGPTWNVDGVDLGPGLFGPWCEIKSECVFASALLARTREPRVEPGNTMFCQWQWRSVEPYPPIPFPFNVTGTAMIKASSARLQLSYASVRAGGPFCEVSMSRQLKAAKSAITSSSTRQFSEGRRDEVNVRGLLREHGFPAVAMRRRNITGDGQRANKLQEQEGLLKVYHSLRNLHKEEELTNVAD</sequence>
<dbReference type="GeneID" id="69040849"/>
<protein>
    <submittedName>
        <fullName evidence="1">Uncharacterized protein</fullName>
    </submittedName>
</protein>